<dbReference type="RefSeq" id="WP_139540829.1">
    <property type="nucleotide sequence ID" value="NZ_CABEJC010000038.1"/>
</dbReference>
<organism evidence="1 2">
    <name type="scientific">Klebsiella spallanzanii</name>
    <dbReference type="NCBI Taxonomy" id="2587528"/>
    <lineage>
        <taxon>Bacteria</taxon>
        <taxon>Pseudomonadati</taxon>
        <taxon>Pseudomonadota</taxon>
        <taxon>Gammaproteobacteria</taxon>
        <taxon>Enterobacterales</taxon>
        <taxon>Enterobacteriaceae</taxon>
        <taxon>Klebsiella/Raoultella group</taxon>
        <taxon>Klebsiella</taxon>
    </lineage>
</organism>
<sequence>MSNIEELSAQFIGTGVNTTEWLQLIKEIVNDDDSGIRDAGTLTLQALQENARGWLTQDDLILLLQGQRDIASIRANNERIAMQTHLQSTLLRLFDITLLALLGRI</sequence>
<gene>
    <name evidence="1" type="ORF">SB6411_05478</name>
</gene>
<evidence type="ECO:0000313" key="2">
    <source>
        <dbReference type="Proteomes" id="UP000317652"/>
    </source>
</evidence>
<reference evidence="1 2" key="1">
    <citation type="submission" date="2019-07" db="EMBL/GenBank/DDBJ databases">
        <authorList>
            <person name="Brisse S."/>
            <person name="Rodrigues C."/>
            <person name="Thorpe H."/>
        </authorList>
    </citation>
    <scope>NUCLEOTIDE SEQUENCE [LARGE SCALE GENOMIC DNA]</scope>
    <source>
        <strain evidence="1">SB6411</strain>
    </source>
</reference>
<name>A0ABY6VD29_9ENTR</name>
<accession>A0ABY6VD29</accession>
<keyword evidence="2" id="KW-1185">Reference proteome</keyword>
<comment type="caution">
    <text evidence="1">The sequence shown here is derived from an EMBL/GenBank/DDBJ whole genome shotgun (WGS) entry which is preliminary data.</text>
</comment>
<protein>
    <recommendedName>
        <fullName evidence="3">Inner membrane protein</fullName>
    </recommendedName>
</protein>
<evidence type="ECO:0000313" key="1">
    <source>
        <dbReference type="EMBL" id="VUS41464.1"/>
    </source>
</evidence>
<dbReference type="Proteomes" id="UP000317652">
    <property type="component" value="Unassembled WGS sequence"/>
</dbReference>
<proteinExistence type="predicted"/>
<evidence type="ECO:0008006" key="3">
    <source>
        <dbReference type="Google" id="ProtNLM"/>
    </source>
</evidence>
<dbReference type="EMBL" id="CABGGS010000008">
    <property type="protein sequence ID" value="VUS41464.1"/>
    <property type="molecule type" value="Genomic_DNA"/>
</dbReference>